<feature type="domain" description="Integrase core" evidence="1">
    <location>
        <begin position="2"/>
        <end position="95"/>
    </location>
</feature>
<keyword evidence="4" id="KW-1185">Reference proteome</keyword>
<dbReference type="OrthoDB" id="3353107at2759"/>
<evidence type="ECO:0000313" key="2">
    <source>
        <dbReference type="EMBL" id="KZP04047.1"/>
    </source>
</evidence>
<sequence>MRNGPNRASFMWGSSTHNTRIERMWVEVGTQFARRWRAFFTRLEHLHHLDTENPMHLWLLLTLFLDDLDDDCKTFQHQWNSHPMSGSTTNDKSPLDQRLLGQARFGVYKDECGGVHPDVISKYYGVHGKIIHRAPGDTGAGNPADETDKDVADHVAADQQVHIRHEAIEVPIYGNPFMDEATEDGFWRLLAQMVEGDVVPEDVGLHPHEWDDGQYPLFEVLRVGSRGTKEVQISLEEVVWQQRAKLWGQAMTALEVVLTSI</sequence>
<dbReference type="InterPro" id="IPR058913">
    <property type="entry name" value="Integrase_dom_put"/>
</dbReference>
<accession>A0A166D2C2</accession>
<reference evidence="3 4" key="1">
    <citation type="journal article" date="2016" name="Mol. Biol. Evol.">
        <title>Comparative Genomics of Early-Diverging Mushroom-Forming Fungi Provides Insights into the Origins of Lignocellulose Decay Capabilities.</title>
        <authorList>
            <person name="Nagy L.G."/>
            <person name="Riley R."/>
            <person name="Tritt A."/>
            <person name="Adam C."/>
            <person name="Daum C."/>
            <person name="Floudas D."/>
            <person name="Sun H."/>
            <person name="Yadav J.S."/>
            <person name="Pangilinan J."/>
            <person name="Larsson K.H."/>
            <person name="Matsuura K."/>
            <person name="Barry K."/>
            <person name="Labutti K."/>
            <person name="Kuo R."/>
            <person name="Ohm R.A."/>
            <person name="Bhattacharya S.S."/>
            <person name="Shirouzu T."/>
            <person name="Yoshinaga Y."/>
            <person name="Martin F.M."/>
            <person name="Grigoriev I.V."/>
            <person name="Hibbett D.S."/>
        </authorList>
    </citation>
    <scope>NUCLEOTIDE SEQUENCE [LARGE SCALE GENOMIC DNA]</scope>
    <source>
        <strain evidence="3 4">CBS 109695</strain>
    </source>
</reference>
<name>A0A166D2C2_9AGAM</name>
<evidence type="ECO:0000313" key="4">
    <source>
        <dbReference type="Proteomes" id="UP000076532"/>
    </source>
</evidence>
<dbReference type="EMBL" id="KV417620">
    <property type="protein sequence ID" value="KZP14237.1"/>
    <property type="molecule type" value="Genomic_DNA"/>
</dbReference>
<organism evidence="3 4">
    <name type="scientific">Athelia psychrophila</name>
    <dbReference type="NCBI Taxonomy" id="1759441"/>
    <lineage>
        <taxon>Eukaryota</taxon>
        <taxon>Fungi</taxon>
        <taxon>Dikarya</taxon>
        <taxon>Basidiomycota</taxon>
        <taxon>Agaricomycotina</taxon>
        <taxon>Agaricomycetes</taxon>
        <taxon>Agaricomycetidae</taxon>
        <taxon>Atheliales</taxon>
        <taxon>Atheliaceae</taxon>
        <taxon>Athelia</taxon>
    </lineage>
</organism>
<proteinExistence type="predicted"/>
<dbReference type="AlphaFoldDB" id="A0A166D2C2"/>
<dbReference type="Pfam" id="PF24764">
    <property type="entry name" value="rva_4"/>
    <property type="match status" value="1"/>
</dbReference>
<dbReference type="STRING" id="436010.A0A166D2C2"/>
<dbReference type="EMBL" id="KV417966">
    <property type="protein sequence ID" value="KZP04047.1"/>
    <property type="molecule type" value="Genomic_DNA"/>
</dbReference>
<evidence type="ECO:0000259" key="1">
    <source>
        <dbReference type="Pfam" id="PF24764"/>
    </source>
</evidence>
<evidence type="ECO:0000313" key="3">
    <source>
        <dbReference type="EMBL" id="KZP14237.1"/>
    </source>
</evidence>
<dbReference type="Proteomes" id="UP000076532">
    <property type="component" value="Unassembled WGS sequence"/>
</dbReference>
<gene>
    <name evidence="3" type="ORF">FIBSPDRAFT_752144</name>
    <name evidence="2" type="ORF">FIBSPDRAFT_768019</name>
</gene>
<dbReference type="PANTHER" id="PTHR46791">
    <property type="entry name" value="EXPRESSED PROTEIN"/>
    <property type="match status" value="1"/>
</dbReference>
<dbReference type="PANTHER" id="PTHR46791:SF5">
    <property type="entry name" value="CLR5 DOMAIN-CONTAINING PROTEIN-RELATED"/>
    <property type="match status" value="1"/>
</dbReference>
<protein>
    <recommendedName>
        <fullName evidence="1">Integrase core domain-containing protein</fullName>
    </recommendedName>
</protein>